<dbReference type="Pfam" id="PF01312">
    <property type="entry name" value="Bac_export_2"/>
    <property type="match status" value="1"/>
</dbReference>
<dbReference type="GO" id="GO:0005886">
    <property type="term" value="C:plasma membrane"/>
    <property type="evidence" value="ECO:0007669"/>
    <property type="project" value="UniProtKB-SubCell"/>
</dbReference>
<comment type="subcellular location">
    <subcellularLocation>
        <location evidence="1">Cell membrane</location>
        <topology evidence="1">Multi-pass membrane protein</topology>
    </subcellularLocation>
</comment>
<keyword evidence="10 13" id="KW-0472">Membrane</keyword>
<keyword evidence="16" id="KW-1185">Reference proteome</keyword>
<dbReference type="InterPro" id="IPR006135">
    <property type="entry name" value="T3SS_substrate_exporter"/>
</dbReference>
<proteinExistence type="inferred from homology"/>
<name>A0A517ZGQ5_9PLAN</name>
<evidence type="ECO:0000256" key="5">
    <source>
        <dbReference type="ARBA" id="ARBA00022475"/>
    </source>
</evidence>
<keyword evidence="11 13" id="KW-1006">Bacterial flagellum protein export</keyword>
<dbReference type="Gene3D" id="3.40.1690.10">
    <property type="entry name" value="secretion proteins EscU"/>
    <property type="match status" value="1"/>
</dbReference>
<dbReference type="GO" id="GO:0044780">
    <property type="term" value="P:bacterial-type flagellum assembly"/>
    <property type="evidence" value="ECO:0007669"/>
    <property type="project" value="InterPro"/>
</dbReference>
<dbReference type="InterPro" id="IPR029025">
    <property type="entry name" value="T3SS_substrate_exporter_C"/>
</dbReference>
<feature type="transmembrane region" description="Helical" evidence="13">
    <location>
        <begin position="92"/>
        <end position="115"/>
    </location>
</feature>
<sequence length="357" mass="39083">MADDLGDKTEEPTDRKRSQTREKGNVARSQDLNTAGLLLAASASLKFLGPGLVEALVKVLRMFLAPRDWETVDAPLISKLLWEVFSLLATGILPFMIAMAAAALVLNLVQVGFFATTEPLIPKFSRLNPLEGAKRILSITGLVKLAVSIGKIAIVATIAGWFVTEQMGHFLETINFETGVFFSDIGASMVTLAFQLAAALVILAMLDYGFQLWKFNKDLMMTKQEVREEMKNMDGDPHIRQRRKEAHRKLATSQELRQVQEADVVVTNPTELAVAIKYDANNMDAPIVVAKGAGELAARIRQLAAQHGVPIVEKKPLAQALYKNIKPGQAVPVDLYEAVAEILAYVYRLNNKAASAA</sequence>
<comment type="caution">
    <text evidence="13">Lacks conserved residue(s) required for the propagation of feature annotation.</text>
</comment>
<evidence type="ECO:0000313" key="15">
    <source>
        <dbReference type="EMBL" id="QDU41656.1"/>
    </source>
</evidence>
<evidence type="ECO:0000256" key="1">
    <source>
        <dbReference type="ARBA" id="ARBA00004651"/>
    </source>
</evidence>
<comment type="similarity">
    <text evidence="2 13">Belongs to the type III secretion exporter family.</text>
</comment>
<evidence type="ECO:0000256" key="11">
    <source>
        <dbReference type="ARBA" id="ARBA00023225"/>
    </source>
</evidence>
<dbReference type="Proteomes" id="UP000319383">
    <property type="component" value="Chromosome"/>
</dbReference>
<feature type="transmembrane region" description="Helical" evidence="13">
    <location>
        <begin position="136"/>
        <end position="163"/>
    </location>
</feature>
<evidence type="ECO:0000256" key="14">
    <source>
        <dbReference type="SAM" id="MobiDB-lite"/>
    </source>
</evidence>
<dbReference type="RefSeq" id="WP_145373672.1">
    <property type="nucleotide sequence ID" value="NZ_CP036276.1"/>
</dbReference>
<evidence type="ECO:0000256" key="4">
    <source>
        <dbReference type="ARBA" id="ARBA00022448"/>
    </source>
</evidence>
<feature type="region of interest" description="Disordered" evidence="14">
    <location>
        <begin position="1"/>
        <end position="26"/>
    </location>
</feature>
<dbReference type="GO" id="GO:0009306">
    <property type="term" value="P:protein secretion"/>
    <property type="evidence" value="ECO:0007669"/>
    <property type="project" value="InterPro"/>
</dbReference>
<keyword evidence="15" id="KW-0966">Cell projection</keyword>
<keyword evidence="15" id="KW-0969">Cilium</keyword>
<keyword evidence="9 13" id="KW-1133">Transmembrane helix</keyword>
<evidence type="ECO:0000256" key="6">
    <source>
        <dbReference type="ARBA" id="ARBA00022692"/>
    </source>
</evidence>
<reference evidence="15 16" key="1">
    <citation type="submission" date="2019-02" db="EMBL/GenBank/DDBJ databases">
        <title>Deep-cultivation of Planctomycetes and their phenomic and genomic characterization uncovers novel biology.</title>
        <authorList>
            <person name="Wiegand S."/>
            <person name="Jogler M."/>
            <person name="Boedeker C."/>
            <person name="Pinto D."/>
            <person name="Vollmers J."/>
            <person name="Rivas-Marin E."/>
            <person name="Kohn T."/>
            <person name="Peeters S.H."/>
            <person name="Heuer A."/>
            <person name="Rast P."/>
            <person name="Oberbeckmann S."/>
            <person name="Bunk B."/>
            <person name="Jeske O."/>
            <person name="Meyerdierks A."/>
            <person name="Storesund J.E."/>
            <person name="Kallscheuer N."/>
            <person name="Luecker S."/>
            <person name="Lage O.M."/>
            <person name="Pohl T."/>
            <person name="Merkel B.J."/>
            <person name="Hornburger P."/>
            <person name="Mueller R.-W."/>
            <person name="Bruemmer F."/>
            <person name="Labrenz M."/>
            <person name="Spormann A.M."/>
            <person name="Op den Camp H."/>
            <person name="Overmann J."/>
            <person name="Amann R."/>
            <person name="Jetten M.S.M."/>
            <person name="Mascher T."/>
            <person name="Medema M.H."/>
            <person name="Devos D.P."/>
            <person name="Kaster A.-K."/>
            <person name="Ovreas L."/>
            <person name="Rohde M."/>
            <person name="Galperin M.Y."/>
            <person name="Jogler C."/>
        </authorList>
    </citation>
    <scope>NUCLEOTIDE SEQUENCE [LARGE SCALE GENOMIC DNA]</scope>
    <source>
        <strain evidence="15 16">Mal52</strain>
    </source>
</reference>
<keyword evidence="8 13" id="KW-0653">Protein transport</keyword>
<keyword evidence="4 13" id="KW-0813">Transport</keyword>
<keyword evidence="7 13" id="KW-1005">Bacterial flagellum biogenesis</keyword>
<evidence type="ECO:0000313" key="16">
    <source>
        <dbReference type="Proteomes" id="UP000319383"/>
    </source>
</evidence>
<evidence type="ECO:0000256" key="9">
    <source>
        <dbReference type="ARBA" id="ARBA00022989"/>
    </source>
</evidence>
<keyword evidence="6 13" id="KW-0812">Transmembrane</keyword>
<dbReference type="PANTHER" id="PTHR30531:SF12">
    <property type="entry name" value="FLAGELLAR BIOSYNTHETIC PROTEIN FLHB"/>
    <property type="match status" value="1"/>
</dbReference>
<keyword evidence="5 13" id="KW-1003">Cell membrane</keyword>
<dbReference type="KEGG" id="sdyn:Mal52_01090"/>
<dbReference type="PANTHER" id="PTHR30531">
    <property type="entry name" value="FLAGELLAR BIOSYNTHETIC PROTEIN FLHB"/>
    <property type="match status" value="1"/>
</dbReference>
<comment type="function">
    <text evidence="12 13">Required for formation of the rod structure in the basal body of the flagellar apparatus. Together with FliI and FliH, may constitute the export apparatus of flagellin.</text>
</comment>
<dbReference type="EMBL" id="CP036276">
    <property type="protein sequence ID" value="QDU41656.1"/>
    <property type="molecule type" value="Genomic_DNA"/>
</dbReference>
<organism evidence="15 16">
    <name type="scientific">Symmachiella dynata</name>
    <dbReference type="NCBI Taxonomy" id="2527995"/>
    <lineage>
        <taxon>Bacteria</taxon>
        <taxon>Pseudomonadati</taxon>
        <taxon>Planctomycetota</taxon>
        <taxon>Planctomycetia</taxon>
        <taxon>Planctomycetales</taxon>
        <taxon>Planctomycetaceae</taxon>
        <taxon>Symmachiella</taxon>
    </lineage>
</organism>
<protein>
    <recommendedName>
        <fullName evidence="3 13">Flagellar biosynthetic protein FlhB</fullName>
    </recommendedName>
</protein>
<dbReference type="SUPFAM" id="SSF160544">
    <property type="entry name" value="EscU C-terminal domain-like"/>
    <property type="match status" value="1"/>
</dbReference>
<accession>A0A517ZGQ5</accession>
<evidence type="ECO:0000256" key="7">
    <source>
        <dbReference type="ARBA" id="ARBA00022795"/>
    </source>
</evidence>
<evidence type="ECO:0000256" key="2">
    <source>
        <dbReference type="ARBA" id="ARBA00010690"/>
    </source>
</evidence>
<evidence type="ECO:0000256" key="13">
    <source>
        <dbReference type="RuleBase" id="RU364091"/>
    </source>
</evidence>
<evidence type="ECO:0000256" key="12">
    <source>
        <dbReference type="ARBA" id="ARBA00025078"/>
    </source>
</evidence>
<evidence type="ECO:0000256" key="8">
    <source>
        <dbReference type="ARBA" id="ARBA00022927"/>
    </source>
</evidence>
<feature type="transmembrane region" description="Helical" evidence="13">
    <location>
        <begin position="185"/>
        <end position="210"/>
    </location>
</feature>
<evidence type="ECO:0000256" key="10">
    <source>
        <dbReference type="ARBA" id="ARBA00023136"/>
    </source>
</evidence>
<gene>
    <name evidence="13 15" type="primary">flhB</name>
    <name evidence="15" type="ORF">Mal52_01090</name>
</gene>
<dbReference type="PRINTS" id="PR00950">
    <property type="entry name" value="TYPE3IMSPROT"/>
</dbReference>
<dbReference type="InterPro" id="IPR006136">
    <property type="entry name" value="FlhB"/>
</dbReference>
<dbReference type="NCBIfam" id="TIGR00328">
    <property type="entry name" value="flhB"/>
    <property type="match status" value="1"/>
</dbReference>
<keyword evidence="15" id="KW-0282">Flagellum</keyword>
<dbReference type="AlphaFoldDB" id="A0A517ZGQ5"/>
<feature type="compositionally biased region" description="Basic and acidic residues" evidence="14">
    <location>
        <begin position="1"/>
        <end position="25"/>
    </location>
</feature>
<evidence type="ECO:0000256" key="3">
    <source>
        <dbReference type="ARBA" id="ARBA00021622"/>
    </source>
</evidence>